<evidence type="ECO:0000313" key="11">
    <source>
        <dbReference type="Proteomes" id="UP000487989"/>
    </source>
</evidence>
<feature type="transmembrane region" description="Helical" evidence="8">
    <location>
        <begin position="260"/>
        <end position="285"/>
    </location>
</feature>
<dbReference type="GO" id="GO:0005886">
    <property type="term" value="C:plasma membrane"/>
    <property type="evidence" value="ECO:0007669"/>
    <property type="project" value="TreeGrafter"/>
</dbReference>
<evidence type="ECO:0000313" key="10">
    <source>
        <dbReference type="EMBL" id="KAB4252621.1"/>
    </source>
</evidence>
<dbReference type="GO" id="GO:0016757">
    <property type="term" value="F:glycosyltransferase activity"/>
    <property type="evidence" value="ECO:0007669"/>
    <property type="project" value="UniProtKB-KW"/>
</dbReference>
<keyword evidence="2" id="KW-0328">Glycosyltransferase</keyword>
<keyword evidence="7 8" id="KW-0472">Membrane</keyword>
<keyword evidence="1" id="KW-1003">Cell membrane</keyword>
<proteinExistence type="predicted"/>
<dbReference type="Gene3D" id="3.90.550.10">
    <property type="entry name" value="Spore Coat Polysaccharide Biosynthesis Protein SpsA, Chain A"/>
    <property type="match status" value="1"/>
</dbReference>
<dbReference type="GO" id="GO:0009103">
    <property type="term" value="P:lipopolysaccharide biosynthetic process"/>
    <property type="evidence" value="ECO:0007669"/>
    <property type="project" value="UniProtKB-KW"/>
</dbReference>
<dbReference type="PANTHER" id="PTHR48090:SF3">
    <property type="entry name" value="UNDECAPRENYL-PHOSPHATE 4-DEOXY-4-FORMAMIDO-L-ARABINOSE TRANSFERASE"/>
    <property type="match status" value="1"/>
</dbReference>
<evidence type="ECO:0000256" key="2">
    <source>
        <dbReference type="ARBA" id="ARBA00022676"/>
    </source>
</evidence>
<protein>
    <submittedName>
        <fullName evidence="10">Glycosyltransferase</fullName>
    </submittedName>
</protein>
<evidence type="ECO:0000256" key="4">
    <source>
        <dbReference type="ARBA" id="ARBA00022692"/>
    </source>
</evidence>
<dbReference type="InterPro" id="IPR050256">
    <property type="entry name" value="Glycosyltransferase_2"/>
</dbReference>
<evidence type="ECO:0000256" key="5">
    <source>
        <dbReference type="ARBA" id="ARBA00022985"/>
    </source>
</evidence>
<evidence type="ECO:0000259" key="9">
    <source>
        <dbReference type="Pfam" id="PF00535"/>
    </source>
</evidence>
<dbReference type="CDD" id="cd04187">
    <property type="entry name" value="DPM1_like_bac"/>
    <property type="match status" value="1"/>
</dbReference>
<accession>A0A6I0LYY9</accession>
<keyword evidence="4 8" id="KW-0812">Transmembrane</keyword>
<feature type="domain" description="Glycosyltransferase 2-like" evidence="9">
    <location>
        <begin position="4"/>
        <end position="152"/>
    </location>
</feature>
<dbReference type="EMBL" id="WCTJ01000018">
    <property type="protein sequence ID" value="KAB4252621.1"/>
    <property type="molecule type" value="Genomic_DNA"/>
</dbReference>
<evidence type="ECO:0000256" key="1">
    <source>
        <dbReference type="ARBA" id="ARBA00022475"/>
    </source>
</evidence>
<keyword evidence="6 8" id="KW-1133">Transmembrane helix</keyword>
<evidence type="ECO:0000256" key="3">
    <source>
        <dbReference type="ARBA" id="ARBA00022679"/>
    </source>
</evidence>
<evidence type="ECO:0000256" key="6">
    <source>
        <dbReference type="ARBA" id="ARBA00022989"/>
    </source>
</evidence>
<dbReference type="SUPFAM" id="SSF53448">
    <property type="entry name" value="Nucleotide-diphospho-sugar transferases"/>
    <property type="match status" value="1"/>
</dbReference>
<keyword evidence="5" id="KW-0448">Lipopolysaccharide biosynthesis</keyword>
<dbReference type="InterPro" id="IPR001173">
    <property type="entry name" value="Glyco_trans_2-like"/>
</dbReference>
<dbReference type="Proteomes" id="UP000487989">
    <property type="component" value="Unassembled WGS sequence"/>
</dbReference>
<sequence length="308" mass="35141">MDLSIISPIYKGEKMLDELVSRIMATVCTITEDYEIILVNDQSPDGSWPVIERICKTNNRVKGINLSRNFGQHYAITAGLSQAKGEWVVVMDCDLQDTPEEIKNLYTKAQEGYDSVFAQRVERKDKFLKRLSSIVFYKVFSFLTDSKQDETVANFGIYHRKVVNAILSMGDSIRYFPIMAQWVGFRKGYLPIEHGARKEGKSSYSLFKLLKLASDNMIGFSDRPLRLMLTFGFYVVITSVLIALWYFFKYAMGWIEVDGFTTLVISLWLLAGLIIMLIGVTGLYIGKIFDRVKGRPTFIISETINVES</sequence>
<evidence type="ECO:0000256" key="7">
    <source>
        <dbReference type="ARBA" id="ARBA00023136"/>
    </source>
</evidence>
<name>A0A6I0LYY9_BACUN</name>
<comment type="caution">
    <text evidence="10">The sequence shown here is derived from an EMBL/GenBank/DDBJ whole genome shotgun (WGS) entry which is preliminary data.</text>
</comment>
<dbReference type="PANTHER" id="PTHR48090">
    <property type="entry name" value="UNDECAPRENYL-PHOSPHATE 4-DEOXY-4-FORMAMIDO-L-ARABINOSE TRANSFERASE-RELATED"/>
    <property type="match status" value="1"/>
</dbReference>
<dbReference type="RefSeq" id="WP_151881714.1">
    <property type="nucleotide sequence ID" value="NZ_WCTH01000041.1"/>
</dbReference>
<dbReference type="AlphaFoldDB" id="A0A6I0LYY9"/>
<keyword evidence="3 10" id="KW-0808">Transferase</keyword>
<reference evidence="10 11" key="1">
    <citation type="journal article" date="2019" name="Nat. Med.">
        <title>A library of human gut bacterial isolates paired with longitudinal multiomics data enables mechanistic microbiome research.</title>
        <authorList>
            <person name="Poyet M."/>
            <person name="Groussin M."/>
            <person name="Gibbons S.M."/>
            <person name="Avila-Pacheco J."/>
            <person name="Jiang X."/>
            <person name="Kearney S.M."/>
            <person name="Perrotta A.R."/>
            <person name="Berdy B."/>
            <person name="Zhao S."/>
            <person name="Lieberman T.D."/>
            <person name="Swanson P.K."/>
            <person name="Smith M."/>
            <person name="Roesemann S."/>
            <person name="Alexander J.E."/>
            <person name="Rich S.A."/>
            <person name="Livny J."/>
            <person name="Vlamakis H."/>
            <person name="Clish C."/>
            <person name="Bullock K."/>
            <person name="Deik A."/>
            <person name="Scott J."/>
            <person name="Pierce K.A."/>
            <person name="Xavier R.J."/>
            <person name="Alm E.J."/>
        </authorList>
    </citation>
    <scope>NUCLEOTIDE SEQUENCE [LARGE SCALE GENOMIC DNA]</scope>
    <source>
        <strain evidence="10 11">BIOML-A3</strain>
    </source>
</reference>
<gene>
    <name evidence="10" type="ORF">GAP48_12110</name>
</gene>
<dbReference type="InterPro" id="IPR029044">
    <property type="entry name" value="Nucleotide-diphossugar_trans"/>
</dbReference>
<organism evidence="10 11">
    <name type="scientific">Bacteroides uniformis</name>
    <dbReference type="NCBI Taxonomy" id="820"/>
    <lineage>
        <taxon>Bacteria</taxon>
        <taxon>Pseudomonadati</taxon>
        <taxon>Bacteroidota</taxon>
        <taxon>Bacteroidia</taxon>
        <taxon>Bacteroidales</taxon>
        <taxon>Bacteroidaceae</taxon>
        <taxon>Bacteroides</taxon>
    </lineage>
</organism>
<feature type="transmembrane region" description="Helical" evidence="8">
    <location>
        <begin position="227"/>
        <end position="248"/>
    </location>
</feature>
<evidence type="ECO:0000256" key="8">
    <source>
        <dbReference type="SAM" id="Phobius"/>
    </source>
</evidence>
<dbReference type="Pfam" id="PF00535">
    <property type="entry name" value="Glycos_transf_2"/>
    <property type="match status" value="1"/>
</dbReference>